<sequence>MIQLLGDVLGPIFTGLGVSEADFQMYLSQLSGYIYFILAALLAMIVVLILAVKVKKA</sequence>
<name>N2A495_9FIRM</name>
<reference evidence="2 3" key="1">
    <citation type="journal article" date="2014" name="Genome Announc.">
        <title>Draft genome sequences of the altered schaedler flora, a defined bacterial community from gnotobiotic mice.</title>
        <authorList>
            <person name="Wannemuehler M.J."/>
            <person name="Overstreet A.M."/>
            <person name="Ward D.V."/>
            <person name="Phillips G.J."/>
        </authorList>
    </citation>
    <scope>NUCLEOTIDE SEQUENCE [LARGE SCALE GENOMIC DNA]</scope>
    <source>
        <strain evidence="2 3">ASF492</strain>
    </source>
</reference>
<evidence type="ECO:0008006" key="4">
    <source>
        <dbReference type="Google" id="ProtNLM"/>
    </source>
</evidence>
<proteinExistence type="predicted"/>
<keyword evidence="3" id="KW-1185">Reference proteome</keyword>
<evidence type="ECO:0000313" key="3">
    <source>
        <dbReference type="Proteomes" id="UP000012589"/>
    </source>
</evidence>
<dbReference type="PATRIC" id="fig|1235802.3.peg.3633"/>
<accession>N2A495</accession>
<gene>
    <name evidence="2" type="ORF">C823_03450</name>
</gene>
<keyword evidence="1" id="KW-1133">Transmembrane helix</keyword>
<comment type="caution">
    <text evidence="2">The sequence shown here is derived from an EMBL/GenBank/DDBJ whole genome shotgun (WGS) entry which is preliminary data.</text>
</comment>
<keyword evidence="1" id="KW-0812">Transmembrane</keyword>
<dbReference type="Proteomes" id="UP000012589">
    <property type="component" value="Unassembled WGS sequence"/>
</dbReference>
<dbReference type="AlphaFoldDB" id="N2A495"/>
<dbReference type="EMBL" id="AQFT01000100">
    <property type="protein sequence ID" value="EMZ24172.1"/>
    <property type="molecule type" value="Genomic_DNA"/>
</dbReference>
<evidence type="ECO:0000313" key="2">
    <source>
        <dbReference type="EMBL" id="EMZ24172.1"/>
    </source>
</evidence>
<dbReference type="HOGENOM" id="CLU_2989973_0_0_9"/>
<keyword evidence="1" id="KW-0472">Membrane</keyword>
<feature type="transmembrane region" description="Helical" evidence="1">
    <location>
        <begin position="33"/>
        <end position="52"/>
    </location>
</feature>
<evidence type="ECO:0000256" key="1">
    <source>
        <dbReference type="SAM" id="Phobius"/>
    </source>
</evidence>
<organism evidence="2 3">
    <name type="scientific">Eubacterium plexicaudatum ASF492</name>
    <dbReference type="NCBI Taxonomy" id="1235802"/>
    <lineage>
        <taxon>Bacteria</taxon>
        <taxon>Bacillati</taxon>
        <taxon>Bacillota</taxon>
        <taxon>Clostridia</taxon>
        <taxon>Eubacteriales</taxon>
        <taxon>Eubacteriaceae</taxon>
        <taxon>Eubacterium</taxon>
    </lineage>
</organism>
<dbReference type="STRING" id="1235802.C823_03450"/>
<protein>
    <recommendedName>
        <fullName evidence="4">Major facilitator superfamily (MFS) profile domain-containing protein</fullName>
    </recommendedName>
</protein>